<name>A0A9X0CXB7_9CNID</name>
<dbReference type="InterPro" id="IPR000418">
    <property type="entry name" value="Ets_dom"/>
</dbReference>
<dbReference type="GO" id="GO:0000981">
    <property type="term" value="F:DNA-binding transcription factor activity, RNA polymerase II-specific"/>
    <property type="evidence" value="ECO:0007669"/>
    <property type="project" value="TreeGrafter"/>
</dbReference>
<dbReference type="OrthoDB" id="5977888at2759"/>
<comment type="subcellular location">
    <subcellularLocation>
        <location evidence="3">Nucleus</location>
    </subcellularLocation>
</comment>
<dbReference type="InterPro" id="IPR046328">
    <property type="entry name" value="ETS_fam"/>
</dbReference>
<dbReference type="EMBL" id="MU826360">
    <property type="protein sequence ID" value="KAJ7378975.1"/>
    <property type="molecule type" value="Genomic_DNA"/>
</dbReference>
<comment type="similarity">
    <text evidence="1 3">Belongs to the ETS family.</text>
</comment>
<evidence type="ECO:0000259" key="4">
    <source>
        <dbReference type="PROSITE" id="PS50061"/>
    </source>
</evidence>
<keyword evidence="2 3" id="KW-0238">DNA-binding</keyword>
<dbReference type="AlphaFoldDB" id="A0A9X0CXB7"/>
<dbReference type="SMART" id="SM00413">
    <property type="entry name" value="ETS"/>
    <property type="match status" value="1"/>
</dbReference>
<accession>A0A9X0CXB7</accession>
<feature type="domain" description="ETS" evidence="4">
    <location>
        <begin position="28"/>
        <end position="110"/>
    </location>
</feature>
<evidence type="ECO:0000313" key="6">
    <source>
        <dbReference type="Proteomes" id="UP001163046"/>
    </source>
</evidence>
<keyword evidence="3" id="KW-0539">Nucleus</keyword>
<dbReference type="GO" id="GO:0030154">
    <property type="term" value="P:cell differentiation"/>
    <property type="evidence" value="ECO:0007669"/>
    <property type="project" value="TreeGrafter"/>
</dbReference>
<dbReference type="PANTHER" id="PTHR11849">
    <property type="entry name" value="ETS"/>
    <property type="match status" value="1"/>
</dbReference>
<sequence>MKEKAERLDGSARRRKSASREPQYKNIVHLWEFLLELLAYGHECRPIIAWIREEHGEFKFHNPEEVAKIWGAYKKIRGMNYEKLCRSIRYYYQKGIIRKVVGQRLVYKFDKLPYKYVPGVTRSRCHGHRINACIQNQLRQVEVAPSHVSNNCFLSSFIPVSTAASNRCCCPLNPMTSRPIMWCPGPMPQAQQIPYPKTRVMFPSEVDPMMPLPLPIGVFKPSNP</sequence>
<keyword evidence="6" id="KW-1185">Reference proteome</keyword>
<organism evidence="5 6">
    <name type="scientific">Desmophyllum pertusum</name>
    <dbReference type="NCBI Taxonomy" id="174260"/>
    <lineage>
        <taxon>Eukaryota</taxon>
        <taxon>Metazoa</taxon>
        <taxon>Cnidaria</taxon>
        <taxon>Anthozoa</taxon>
        <taxon>Hexacorallia</taxon>
        <taxon>Scleractinia</taxon>
        <taxon>Caryophylliina</taxon>
        <taxon>Caryophylliidae</taxon>
        <taxon>Desmophyllum</taxon>
    </lineage>
</organism>
<dbReference type="InterPro" id="IPR036390">
    <property type="entry name" value="WH_DNA-bd_sf"/>
</dbReference>
<dbReference type="SUPFAM" id="SSF46785">
    <property type="entry name" value="Winged helix' DNA-binding domain"/>
    <property type="match status" value="1"/>
</dbReference>
<evidence type="ECO:0000313" key="5">
    <source>
        <dbReference type="EMBL" id="KAJ7378975.1"/>
    </source>
</evidence>
<proteinExistence type="inferred from homology"/>
<dbReference type="Pfam" id="PF00178">
    <property type="entry name" value="Ets"/>
    <property type="match status" value="1"/>
</dbReference>
<reference evidence="5" key="1">
    <citation type="submission" date="2023-01" db="EMBL/GenBank/DDBJ databases">
        <title>Genome assembly of the deep-sea coral Lophelia pertusa.</title>
        <authorList>
            <person name="Herrera S."/>
            <person name="Cordes E."/>
        </authorList>
    </citation>
    <scope>NUCLEOTIDE SEQUENCE</scope>
    <source>
        <strain evidence="5">USNM1676648</strain>
        <tissue evidence="5">Polyp</tissue>
    </source>
</reference>
<dbReference type="GO" id="GO:0043565">
    <property type="term" value="F:sequence-specific DNA binding"/>
    <property type="evidence" value="ECO:0007669"/>
    <property type="project" value="InterPro"/>
</dbReference>
<dbReference type="PRINTS" id="PR00454">
    <property type="entry name" value="ETSDOMAIN"/>
</dbReference>
<dbReference type="PROSITE" id="PS50061">
    <property type="entry name" value="ETS_DOMAIN_3"/>
    <property type="match status" value="1"/>
</dbReference>
<comment type="caution">
    <text evidence="5">The sequence shown here is derived from an EMBL/GenBank/DDBJ whole genome shotgun (WGS) entry which is preliminary data.</text>
</comment>
<dbReference type="Proteomes" id="UP001163046">
    <property type="component" value="Unassembled WGS sequence"/>
</dbReference>
<protein>
    <submittedName>
        <fullName evidence="5">Purine-rich negative regulatory element binding</fullName>
    </submittedName>
</protein>
<dbReference type="PANTHER" id="PTHR11849:SF133">
    <property type="entry name" value="ETS DOMAIN-CONTAINING PROTEIN"/>
    <property type="match status" value="1"/>
</dbReference>
<evidence type="ECO:0000256" key="1">
    <source>
        <dbReference type="ARBA" id="ARBA00005562"/>
    </source>
</evidence>
<gene>
    <name evidence="5" type="primary">ELK3</name>
    <name evidence="5" type="ORF">OS493_018769</name>
</gene>
<dbReference type="Gene3D" id="1.10.10.10">
    <property type="entry name" value="Winged helix-like DNA-binding domain superfamily/Winged helix DNA-binding domain"/>
    <property type="match status" value="1"/>
</dbReference>
<dbReference type="PROSITE" id="PS00345">
    <property type="entry name" value="ETS_DOMAIN_1"/>
    <property type="match status" value="1"/>
</dbReference>
<evidence type="ECO:0000256" key="3">
    <source>
        <dbReference type="RuleBase" id="RU004019"/>
    </source>
</evidence>
<dbReference type="GO" id="GO:0005634">
    <property type="term" value="C:nucleus"/>
    <property type="evidence" value="ECO:0007669"/>
    <property type="project" value="UniProtKB-SubCell"/>
</dbReference>
<evidence type="ECO:0000256" key="2">
    <source>
        <dbReference type="ARBA" id="ARBA00023125"/>
    </source>
</evidence>
<dbReference type="InterPro" id="IPR036388">
    <property type="entry name" value="WH-like_DNA-bd_sf"/>
</dbReference>